<dbReference type="PANTHER" id="PTHR11377">
    <property type="entry name" value="N-MYRISTOYL TRANSFERASE"/>
    <property type="match status" value="1"/>
</dbReference>
<dbReference type="Pfam" id="PF02799">
    <property type="entry name" value="NMT_C"/>
    <property type="match status" value="2"/>
</dbReference>
<gene>
    <name evidence="5" type="ORF">C0Q70_09498</name>
</gene>
<protein>
    <recommendedName>
        <fullName evidence="1">Glycylpeptide N-tetradecanoyltransferase</fullName>
        <ecNumber evidence="1">2.3.1.97</ecNumber>
    </recommendedName>
</protein>
<comment type="similarity">
    <text evidence="2">Belongs to the NMT family.</text>
</comment>
<dbReference type="SUPFAM" id="SSF55729">
    <property type="entry name" value="Acyl-CoA N-acyltransferases (Nat)"/>
    <property type="match status" value="1"/>
</dbReference>
<organism evidence="5 6">
    <name type="scientific">Pomacea canaliculata</name>
    <name type="common">Golden apple snail</name>
    <dbReference type="NCBI Taxonomy" id="400727"/>
    <lineage>
        <taxon>Eukaryota</taxon>
        <taxon>Metazoa</taxon>
        <taxon>Spiralia</taxon>
        <taxon>Lophotrochozoa</taxon>
        <taxon>Mollusca</taxon>
        <taxon>Gastropoda</taxon>
        <taxon>Caenogastropoda</taxon>
        <taxon>Architaenioglossa</taxon>
        <taxon>Ampullarioidea</taxon>
        <taxon>Ampullariidae</taxon>
        <taxon>Pomacea</taxon>
    </lineage>
</organism>
<dbReference type="GO" id="GO:0005737">
    <property type="term" value="C:cytoplasm"/>
    <property type="evidence" value="ECO:0007669"/>
    <property type="project" value="TreeGrafter"/>
</dbReference>
<evidence type="ECO:0000259" key="4">
    <source>
        <dbReference type="Pfam" id="PF02799"/>
    </source>
</evidence>
<comment type="caution">
    <text evidence="5">The sequence shown here is derived from an EMBL/GenBank/DDBJ whole genome shotgun (WGS) entry which is preliminary data.</text>
</comment>
<dbReference type="GO" id="GO:0004379">
    <property type="term" value="F:glycylpeptide N-tetradecanoyltransferase activity"/>
    <property type="evidence" value="ECO:0007669"/>
    <property type="project" value="UniProtKB-EC"/>
</dbReference>
<accession>A0A2T7PA09</accession>
<name>A0A2T7PA09_POMCA</name>
<sequence length="295" mass="33500">MADADSLHDIDTSSDLDADTRAIDADAESEEQTEDNQDATARKKSKKKRRKPRDLERSSGDSDTQLASDEVDRRNLCSMLGTSARRGSKEVSSDRSQSGMEADSESQGSYDSKKLTLERGLDVGDMEDDKNDNQAQSGSAFSNLAQIQKAVELLSLQPSAPKSLEEAKKKKFHFWETQPVPRFEDKTPRTPGFRRFTPADVADAYKLLAQYMQKFDLAPVFSKEEFRHWFIPRENIVDSYVVEMGFDVFNALDLMDNKEFLEKLKFGVGDGFLQYYLYNWRCPSMDTHKVGLVLQ</sequence>
<dbReference type="InterPro" id="IPR000903">
    <property type="entry name" value="NMT"/>
</dbReference>
<dbReference type="STRING" id="400727.A0A2T7PA09"/>
<feature type="region of interest" description="Disordered" evidence="3">
    <location>
        <begin position="1"/>
        <end position="115"/>
    </location>
</feature>
<dbReference type="Gene3D" id="3.40.630.30">
    <property type="match status" value="1"/>
</dbReference>
<evidence type="ECO:0000256" key="2">
    <source>
        <dbReference type="RuleBase" id="RU004178"/>
    </source>
</evidence>
<keyword evidence="1" id="KW-0808">Transferase</keyword>
<dbReference type="Proteomes" id="UP000245119">
    <property type="component" value="Linkage Group LG5"/>
</dbReference>
<keyword evidence="1" id="KW-0012">Acyltransferase</keyword>
<feature type="compositionally biased region" description="Acidic residues" evidence="3">
    <location>
        <begin position="25"/>
        <end position="37"/>
    </location>
</feature>
<feature type="compositionally biased region" description="Basic residues" evidence="3">
    <location>
        <begin position="42"/>
        <end position="52"/>
    </location>
</feature>
<keyword evidence="6" id="KW-1185">Reference proteome</keyword>
<evidence type="ECO:0000256" key="1">
    <source>
        <dbReference type="RuleBase" id="RU000586"/>
    </source>
</evidence>
<dbReference type="PROSITE" id="PS00976">
    <property type="entry name" value="NMT_2"/>
    <property type="match status" value="1"/>
</dbReference>
<reference evidence="5 6" key="1">
    <citation type="submission" date="2018-04" db="EMBL/GenBank/DDBJ databases">
        <title>The genome of golden apple snail Pomacea canaliculata provides insight into stress tolerance and invasive adaptation.</title>
        <authorList>
            <person name="Liu C."/>
            <person name="Liu B."/>
            <person name="Ren Y."/>
            <person name="Zhang Y."/>
            <person name="Wang H."/>
            <person name="Li S."/>
            <person name="Jiang F."/>
            <person name="Yin L."/>
            <person name="Zhang G."/>
            <person name="Qian W."/>
            <person name="Fan W."/>
        </authorList>
    </citation>
    <scope>NUCLEOTIDE SEQUENCE [LARGE SCALE GENOMIC DNA]</scope>
    <source>
        <strain evidence="5">SZHN2017</strain>
        <tissue evidence="5">Muscle</tissue>
    </source>
</reference>
<proteinExistence type="inferred from homology"/>
<evidence type="ECO:0000256" key="3">
    <source>
        <dbReference type="SAM" id="MobiDB-lite"/>
    </source>
</evidence>
<evidence type="ECO:0000313" key="6">
    <source>
        <dbReference type="Proteomes" id="UP000245119"/>
    </source>
</evidence>
<comment type="catalytic activity">
    <reaction evidence="1">
        <text>N-terminal glycyl-[protein] + tetradecanoyl-CoA = N-tetradecanoylglycyl-[protein] + CoA + H(+)</text>
        <dbReference type="Rhea" id="RHEA:15521"/>
        <dbReference type="Rhea" id="RHEA-COMP:12666"/>
        <dbReference type="Rhea" id="RHEA-COMP:12667"/>
        <dbReference type="ChEBI" id="CHEBI:15378"/>
        <dbReference type="ChEBI" id="CHEBI:57287"/>
        <dbReference type="ChEBI" id="CHEBI:57385"/>
        <dbReference type="ChEBI" id="CHEBI:64723"/>
        <dbReference type="ChEBI" id="CHEBI:133050"/>
        <dbReference type="EC" id="2.3.1.97"/>
    </reaction>
</comment>
<dbReference type="InterPro" id="IPR022677">
    <property type="entry name" value="NMT_C"/>
</dbReference>
<dbReference type="EC" id="2.3.1.97" evidence="1"/>
<feature type="domain" description="Glycylpeptide N-tetradecanoyltransferase C-terminal" evidence="4">
    <location>
        <begin position="186"/>
        <end position="243"/>
    </location>
</feature>
<dbReference type="InterPro" id="IPR016181">
    <property type="entry name" value="Acyl_CoA_acyltransferase"/>
</dbReference>
<dbReference type="OrthoDB" id="60315at2759"/>
<dbReference type="EMBL" id="PZQS01000005">
    <property type="protein sequence ID" value="PVD30236.1"/>
    <property type="molecule type" value="Genomic_DNA"/>
</dbReference>
<dbReference type="InterPro" id="IPR022678">
    <property type="entry name" value="NMT_CS"/>
</dbReference>
<feature type="compositionally biased region" description="Basic and acidic residues" evidence="3">
    <location>
        <begin position="1"/>
        <end position="11"/>
    </location>
</feature>
<feature type="domain" description="Glycylpeptide N-tetradecanoyltransferase C-terminal" evidence="4">
    <location>
        <begin position="244"/>
        <end position="287"/>
    </location>
</feature>
<feature type="compositionally biased region" description="Polar residues" evidence="3">
    <location>
        <begin position="94"/>
        <end position="110"/>
    </location>
</feature>
<dbReference type="Gene3D" id="3.40.630.170">
    <property type="match status" value="1"/>
</dbReference>
<dbReference type="PANTHER" id="PTHR11377:SF5">
    <property type="entry name" value="GLYCYLPEPTIDE N-TETRADECANOYLTRANSFERASE"/>
    <property type="match status" value="1"/>
</dbReference>
<comment type="function">
    <text evidence="1">Adds a myristoyl group to the N-terminal glycine residue of certain cellular proteins.</text>
</comment>
<dbReference type="AlphaFoldDB" id="A0A2T7PA09"/>
<evidence type="ECO:0000313" key="5">
    <source>
        <dbReference type="EMBL" id="PVD30236.1"/>
    </source>
</evidence>